<dbReference type="AlphaFoldDB" id="A0AAN6D1Z6"/>
<accession>A0AAN6D1Z6</accession>
<evidence type="ECO:0000313" key="2">
    <source>
        <dbReference type="EMBL" id="KAG7724848.1"/>
    </source>
</evidence>
<feature type="compositionally biased region" description="Basic residues" evidence="1">
    <location>
        <begin position="200"/>
        <end position="214"/>
    </location>
</feature>
<organism evidence="2 3">
    <name type="scientific">Ogataea haglerorum</name>
    <dbReference type="NCBI Taxonomy" id="1937702"/>
    <lineage>
        <taxon>Eukaryota</taxon>
        <taxon>Fungi</taxon>
        <taxon>Dikarya</taxon>
        <taxon>Ascomycota</taxon>
        <taxon>Saccharomycotina</taxon>
        <taxon>Pichiomycetes</taxon>
        <taxon>Pichiales</taxon>
        <taxon>Pichiaceae</taxon>
        <taxon>Ogataea</taxon>
    </lineage>
</organism>
<comment type="caution">
    <text evidence="2">The sequence shown here is derived from an EMBL/GenBank/DDBJ whole genome shotgun (WGS) entry which is preliminary data.</text>
</comment>
<evidence type="ECO:0000313" key="3">
    <source>
        <dbReference type="Proteomes" id="UP000738402"/>
    </source>
</evidence>
<dbReference type="Proteomes" id="UP000738402">
    <property type="component" value="Unassembled WGS sequence"/>
</dbReference>
<feature type="region of interest" description="Disordered" evidence="1">
    <location>
        <begin position="131"/>
        <end position="165"/>
    </location>
</feature>
<sequence length="374" mass="44528">MMPVIAPSSTAYADITLMNTPAVDSSCHGWIRIEMHSPRYAPRRSVRNLGNSPEKSMPAENALSTAPHQRHHRPVEQNRHRLPDERVARAARKPVEVRLVRQPHGNRADRRLDPRHDRPALVPRALRLRRLRQQRARPVRSLQAVHHHPEQRRPRHHVQRRQQPRRLLRRHVDHPAHQHAVDHKPDKLLRLHVRARRHRVLHVLVPRRQRRQHHRDAQAPRPRLRRQPHNPQHDPLRDRHVRPAHAPHAPAEHRVPDVVLRPDLPVQNRHRADDHPPDHVRHHRHPHRVPDRNQRRAYLVVRDAQVVDRPEAHERPHVPRPPPRRQRHQVVVDPPRRTNARPTALHLQRLPQSYEVHHYDPKVNNRRPIYGISI</sequence>
<feature type="region of interest" description="Disordered" evidence="1">
    <location>
        <begin position="267"/>
        <end position="293"/>
    </location>
</feature>
<dbReference type="EMBL" id="JAHLUH010000015">
    <property type="protein sequence ID" value="KAG7724848.1"/>
    <property type="molecule type" value="Genomic_DNA"/>
</dbReference>
<gene>
    <name evidence="2" type="ORF">KL933_004670</name>
</gene>
<feature type="region of interest" description="Disordered" evidence="1">
    <location>
        <begin position="309"/>
        <end position="331"/>
    </location>
</feature>
<feature type="compositionally biased region" description="Basic and acidic residues" evidence="1">
    <location>
        <begin position="270"/>
        <end position="279"/>
    </location>
</feature>
<feature type="compositionally biased region" description="Basic residues" evidence="1">
    <location>
        <begin position="153"/>
        <end position="165"/>
    </location>
</feature>
<evidence type="ECO:0000256" key="1">
    <source>
        <dbReference type="SAM" id="MobiDB-lite"/>
    </source>
</evidence>
<name>A0AAN6D1Z6_9ASCO</name>
<feature type="region of interest" description="Disordered" evidence="1">
    <location>
        <begin position="42"/>
        <end position="81"/>
    </location>
</feature>
<feature type="region of interest" description="Disordered" evidence="1">
    <location>
        <begin position="200"/>
        <end position="240"/>
    </location>
</feature>
<protein>
    <submittedName>
        <fullName evidence="2">Uncharacterized protein</fullName>
    </submittedName>
</protein>
<reference evidence="2" key="1">
    <citation type="journal article" date="2021" name="G3 (Bethesda)">
        <title>Genomic diversity, chromosomal rearrangements, and interspecies hybridization in the ogataea polymorpha species complex.</title>
        <authorList>
            <person name="Hanson S.J."/>
            <person name="Cinneide E.O."/>
            <person name="Salzberg L.I."/>
            <person name="Wolfe K.H."/>
            <person name="McGowan J."/>
            <person name="Fitzpatrick D.A."/>
            <person name="Matlin K."/>
        </authorList>
    </citation>
    <scope>NUCLEOTIDE SEQUENCE</scope>
    <source>
        <strain evidence="2">83-405-1</strain>
    </source>
</reference>
<proteinExistence type="predicted"/>